<dbReference type="Pfam" id="PF12697">
    <property type="entry name" value="Abhydrolase_6"/>
    <property type="match status" value="1"/>
</dbReference>
<dbReference type="InterPro" id="IPR029058">
    <property type="entry name" value="AB_hydrolase_fold"/>
</dbReference>
<name>A0ABQ6B7Z4_9BRAD</name>
<dbReference type="RefSeq" id="WP_284273430.1">
    <property type="nucleotide sequence ID" value="NZ_BSOW01000034.1"/>
</dbReference>
<dbReference type="GO" id="GO:0016787">
    <property type="term" value="F:hydrolase activity"/>
    <property type="evidence" value="ECO:0007669"/>
    <property type="project" value="UniProtKB-KW"/>
</dbReference>
<organism evidence="3 4">
    <name type="scientific">Bradyrhizobium iriomotense</name>
    <dbReference type="NCBI Taxonomy" id="441950"/>
    <lineage>
        <taxon>Bacteria</taxon>
        <taxon>Pseudomonadati</taxon>
        <taxon>Pseudomonadota</taxon>
        <taxon>Alphaproteobacteria</taxon>
        <taxon>Hyphomicrobiales</taxon>
        <taxon>Nitrobacteraceae</taxon>
        <taxon>Bradyrhizobium</taxon>
    </lineage>
</organism>
<feature type="domain" description="AB hydrolase-1" evidence="2">
    <location>
        <begin position="27"/>
        <end position="265"/>
    </location>
</feature>
<protein>
    <submittedName>
        <fullName evidence="3">Alpha/beta hydrolase</fullName>
    </submittedName>
</protein>
<dbReference type="InterPro" id="IPR000073">
    <property type="entry name" value="AB_hydrolase_1"/>
</dbReference>
<keyword evidence="4" id="KW-1185">Reference proteome</keyword>
<evidence type="ECO:0000259" key="2">
    <source>
        <dbReference type="Pfam" id="PF12697"/>
    </source>
</evidence>
<dbReference type="Gene3D" id="3.40.50.1820">
    <property type="entry name" value="alpha/beta hydrolase"/>
    <property type="match status" value="1"/>
</dbReference>
<sequence length="277" mass="30369">MKIHSVVGGGGVKLHVRDWGKADAPPILFIHGWSQNHLCWHKQYESQLADAFHLVAFDLRGHGMSDAPEAREHYTEPRRWADDIAAIIDELGLKHPTLVGWSYAGFVICDYVRAYGQDAIAGINFVGAAVTLNSAAFGSLIGPGFLDHVPGATADDFPSNIQAMRAFLHGCTARPLPPDDYAMALCWNIVVPAKIRAALVTRVIDSEDVLSALDRPVLMTQGLCDTVILPAMGEQILEKCRTSTASWYPEAGHAPFLEDPLRFNRELAEFVSKARII</sequence>
<evidence type="ECO:0000313" key="3">
    <source>
        <dbReference type="EMBL" id="GLR90492.1"/>
    </source>
</evidence>
<dbReference type="EMBL" id="BSOW01000034">
    <property type="protein sequence ID" value="GLR90492.1"/>
    <property type="molecule type" value="Genomic_DNA"/>
</dbReference>
<dbReference type="PANTHER" id="PTHR43798">
    <property type="entry name" value="MONOACYLGLYCEROL LIPASE"/>
    <property type="match status" value="1"/>
</dbReference>
<proteinExistence type="predicted"/>
<evidence type="ECO:0000313" key="4">
    <source>
        <dbReference type="Proteomes" id="UP001156905"/>
    </source>
</evidence>
<gene>
    <name evidence="3" type="ORF">GCM10007857_72070</name>
</gene>
<evidence type="ECO:0000256" key="1">
    <source>
        <dbReference type="ARBA" id="ARBA00022801"/>
    </source>
</evidence>
<keyword evidence="1 3" id="KW-0378">Hydrolase</keyword>
<accession>A0ABQ6B7Z4</accession>
<dbReference type="SUPFAM" id="SSF53474">
    <property type="entry name" value="alpha/beta-Hydrolases"/>
    <property type="match status" value="1"/>
</dbReference>
<comment type="caution">
    <text evidence="3">The sequence shown here is derived from an EMBL/GenBank/DDBJ whole genome shotgun (WGS) entry which is preliminary data.</text>
</comment>
<reference evidence="4" key="1">
    <citation type="journal article" date="2019" name="Int. J. Syst. Evol. Microbiol.">
        <title>The Global Catalogue of Microorganisms (GCM) 10K type strain sequencing project: providing services to taxonomists for standard genome sequencing and annotation.</title>
        <authorList>
            <consortium name="The Broad Institute Genomics Platform"/>
            <consortium name="The Broad Institute Genome Sequencing Center for Infectious Disease"/>
            <person name="Wu L."/>
            <person name="Ma J."/>
        </authorList>
    </citation>
    <scope>NUCLEOTIDE SEQUENCE [LARGE SCALE GENOMIC DNA]</scope>
    <source>
        <strain evidence="4">NBRC 102520</strain>
    </source>
</reference>
<dbReference type="Proteomes" id="UP001156905">
    <property type="component" value="Unassembled WGS sequence"/>
</dbReference>
<dbReference type="PANTHER" id="PTHR43798:SF31">
    <property type="entry name" value="AB HYDROLASE SUPERFAMILY PROTEIN YCLE"/>
    <property type="match status" value="1"/>
</dbReference>
<dbReference type="InterPro" id="IPR050266">
    <property type="entry name" value="AB_hydrolase_sf"/>
</dbReference>